<name>A0ACC1CQE8_9NEOP</name>
<evidence type="ECO:0000313" key="1">
    <source>
        <dbReference type="EMBL" id="KAJ0173853.1"/>
    </source>
</evidence>
<proteinExistence type="predicted"/>
<keyword evidence="2" id="KW-1185">Reference proteome</keyword>
<reference evidence="1 2" key="1">
    <citation type="journal article" date="2021" name="Front. Genet.">
        <title>Chromosome-Level Genome Assembly Reveals Significant Gene Expansion in the Toll and IMD Signaling Pathways of Dendrolimus kikuchii.</title>
        <authorList>
            <person name="Zhou J."/>
            <person name="Wu P."/>
            <person name="Xiong Z."/>
            <person name="Liu N."/>
            <person name="Zhao N."/>
            <person name="Ji M."/>
            <person name="Qiu Y."/>
            <person name="Yang B."/>
        </authorList>
    </citation>
    <scope>NUCLEOTIDE SEQUENCE [LARGE SCALE GENOMIC DNA]</scope>
    <source>
        <strain evidence="1">Ann1</strain>
    </source>
</reference>
<organism evidence="1 2">
    <name type="scientific">Dendrolimus kikuchii</name>
    <dbReference type="NCBI Taxonomy" id="765133"/>
    <lineage>
        <taxon>Eukaryota</taxon>
        <taxon>Metazoa</taxon>
        <taxon>Ecdysozoa</taxon>
        <taxon>Arthropoda</taxon>
        <taxon>Hexapoda</taxon>
        <taxon>Insecta</taxon>
        <taxon>Pterygota</taxon>
        <taxon>Neoptera</taxon>
        <taxon>Endopterygota</taxon>
        <taxon>Lepidoptera</taxon>
        <taxon>Glossata</taxon>
        <taxon>Ditrysia</taxon>
        <taxon>Bombycoidea</taxon>
        <taxon>Lasiocampidae</taxon>
        <taxon>Dendrolimus</taxon>
    </lineage>
</organism>
<accession>A0ACC1CQE8</accession>
<dbReference type="Proteomes" id="UP000824533">
    <property type="component" value="Linkage Group LG19"/>
</dbReference>
<evidence type="ECO:0000313" key="2">
    <source>
        <dbReference type="Proteomes" id="UP000824533"/>
    </source>
</evidence>
<dbReference type="EMBL" id="CM034405">
    <property type="protein sequence ID" value="KAJ0173853.1"/>
    <property type="molecule type" value="Genomic_DNA"/>
</dbReference>
<gene>
    <name evidence="1" type="ORF">K1T71_011002</name>
</gene>
<protein>
    <submittedName>
        <fullName evidence="1">Uncharacterized protein</fullName>
    </submittedName>
</protein>
<comment type="caution">
    <text evidence="1">The sequence shown here is derived from an EMBL/GenBank/DDBJ whole genome shotgun (WGS) entry which is preliminary data.</text>
</comment>
<sequence>MPRTIRSPPQSSIESLNIQLQDDLMQHTYDSAPDLTTAGLTESIENMDPPRRERRKRGFGIDELQASIQNINKVLSSSMAQQESKLSAVMSTISEIKEQNNNIQSTINFLSEEYHDIKKEFIRIESERKDQYLYIKTLETKIEDLERTSRATGLELRNIKQREGETKKTLLELIMKIGEKIKVSIQPYEVKEIFRFKSKAENKPIIVEFTSVIKKQEILEAIKQLKRANNGQLESSVLGIQGPSTKVFISETLTTKNKRLFTLARDFVKSHEYKYCWTSYGYIYIRRGDGQPAIRINSEGDLDRLKSSL</sequence>